<evidence type="ECO:0000256" key="1">
    <source>
        <dbReference type="ARBA" id="ARBA00022448"/>
    </source>
</evidence>
<feature type="region of interest" description="Disordered" evidence="6">
    <location>
        <begin position="84"/>
        <end position="121"/>
    </location>
</feature>
<evidence type="ECO:0000259" key="7">
    <source>
        <dbReference type="Pfam" id="PF09459"/>
    </source>
</evidence>
<keyword evidence="5" id="KW-0408">Iron</keyword>
<evidence type="ECO:0000313" key="8">
    <source>
        <dbReference type="EMBL" id="GAF68864.1"/>
    </source>
</evidence>
<proteinExistence type="predicted"/>
<protein>
    <recommendedName>
        <fullName evidence="7">Cytochrome c-552/DMSO reductase-like haem-binding domain-containing protein</fullName>
    </recommendedName>
</protein>
<feature type="non-terminal residue" evidence="8">
    <location>
        <position position="1"/>
    </location>
</feature>
<keyword evidence="3" id="KW-0479">Metal-binding</keyword>
<dbReference type="GO" id="GO:0046872">
    <property type="term" value="F:metal ion binding"/>
    <property type="evidence" value="ECO:0007669"/>
    <property type="project" value="UniProtKB-KW"/>
</dbReference>
<evidence type="ECO:0000256" key="5">
    <source>
        <dbReference type="ARBA" id="ARBA00023004"/>
    </source>
</evidence>
<evidence type="ECO:0000256" key="4">
    <source>
        <dbReference type="ARBA" id="ARBA00022982"/>
    </source>
</evidence>
<dbReference type="GO" id="GO:0020037">
    <property type="term" value="F:heme binding"/>
    <property type="evidence" value="ECO:0007669"/>
    <property type="project" value="InterPro"/>
</dbReference>
<feature type="domain" description="Cytochrome c-552/DMSO reductase-like haem-binding" evidence="7">
    <location>
        <begin position="2"/>
        <end position="194"/>
    </location>
</feature>
<dbReference type="AlphaFoldDB" id="X0RJ46"/>
<gene>
    <name evidence="8" type="ORF">S01H1_12547</name>
</gene>
<accession>X0RJ46</accession>
<keyword evidence="2" id="KW-0349">Heme</keyword>
<organism evidence="8">
    <name type="scientific">marine sediment metagenome</name>
    <dbReference type="NCBI Taxonomy" id="412755"/>
    <lineage>
        <taxon>unclassified sequences</taxon>
        <taxon>metagenomes</taxon>
        <taxon>ecological metagenomes</taxon>
    </lineage>
</organism>
<dbReference type="Gene3D" id="2.60.40.1190">
    <property type="match status" value="1"/>
</dbReference>
<feature type="compositionally biased region" description="Polar residues" evidence="6">
    <location>
        <begin position="93"/>
        <end position="121"/>
    </location>
</feature>
<evidence type="ECO:0000256" key="3">
    <source>
        <dbReference type="ARBA" id="ARBA00022723"/>
    </source>
</evidence>
<keyword evidence="4" id="KW-0249">Electron transport</keyword>
<name>X0RJ46_9ZZZZ</name>
<dbReference type="Pfam" id="PF09459">
    <property type="entry name" value="EB_dh"/>
    <property type="match status" value="1"/>
</dbReference>
<sequence length="207" mass="22310">AIRLAWADDQGDLHAATSASFEDAVAVELYRGDSEPFLGMGDAASPVDVWMWDADRQHGLAVNDVNPRLVVDIYPFSEQRVNTAEYARPGTRPESQPDVSLPSKATANQIVPGTKTNAGSTLTTGGPGSVTFRLRANQSVKAQGEWQDGQWTVVMTRPLAVADASSGISLQPGDTLSIAFAVWNGGRRDRDGQKLITIWQDLTIESK</sequence>
<reference evidence="8" key="1">
    <citation type="journal article" date="2014" name="Front. Microbiol.">
        <title>High frequency of phylogenetically diverse reductive dehalogenase-homologous genes in deep subseafloor sedimentary metagenomes.</title>
        <authorList>
            <person name="Kawai M."/>
            <person name="Futagami T."/>
            <person name="Toyoda A."/>
            <person name="Takaki Y."/>
            <person name="Nishi S."/>
            <person name="Hori S."/>
            <person name="Arai W."/>
            <person name="Tsubouchi T."/>
            <person name="Morono Y."/>
            <person name="Uchiyama I."/>
            <person name="Ito T."/>
            <person name="Fujiyama A."/>
            <person name="Inagaki F."/>
            <person name="Takami H."/>
        </authorList>
    </citation>
    <scope>NUCLEOTIDE SEQUENCE</scope>
    <source>
        <strain evidence="8">Expedition CK06-06</strain>
    </source>
</reference>
<dbReference type="InterPro" id="IPR019020">
    <property type="entry name" value="Cyt-c552/DMSO_Rdtase_haem-bd"/>
</dbReference>
<keyword evidence="1" id="KW-0813">Transport</keyword>
<comment type="caution">
    <text evidence="8">The sequence shown here is derived from an EMBL/GenBank/DDBJ whole genome shotgun (WGS) entry which is preliminary data.</text>
</comment>
<evidence type="ECO:0000256" key="2">
    <source>
        <dbReference type="ARBA" id="ARBA00022617"/>
    </source>
</evidence>
<dbReference type="EMBL" id="BARS01006447">
    <property type="protein sequence ID" value="GAF68864.1"/>
    <property type="molecule type" value="Genomic_DNA"/>
</dbReference>
<evidence type="ECO:0000256" key="6">
    <source>
        <dbReference type="SAM" id="MobiDB-lite"/>
    </source>
</evidence>